<keyword evidence="1" id="KW-1133">Transmembrane helix</keyword>
<evidence type="ECO:0000256" key="1">
    <source>
        <dbReference type="SAM" id="Phobius"/>
    </source>
</evidence>
<gene>
    <name evidence="3" type="primary">Cnig_chr_X.g23756</name>
    <name evidence="3" type="ORF">B9Z55_023756</name>
</gene>
<evidence type="ECO:0000313" key="4">
    <source>
        <dbReference type="Proteomes" id="UP000230233"/>
    </source>
</evidence>
<comment type="caution">
    <text evidence="3">The sequence shown here is derived from an EMBL/GenBank/DDBJ whole genome shotgun (WGS) entry which is preliminary data.</text>
</comment>
<organism evidence="3 4">
    <name type="scientific">Caenorhabditis nigoni</name>
    <dbReference type="NCBI Taxonomy" id="1611254"/>
    <lineage>
        <taxon>Eukaryota</taxon>
        <taxon>Metazoa</taxon>
        <taxon>Ecdysozoa</taxon>
        <taxon>Nematoda</taxon>
        <taxon>Chromadorea</taxon>
        <taxon>Rhabditida</taxon>
        <taxon>Rhabditina</taxon>
        <taxon>Rhabditomorpha</taxon>
        <taxon>Rhabditoidea</taxon>
        <taxon>Rhabditidae</taxon>
        <taxon>Peloderinae</taxon>
        <taxon>Caenorhabditis</taxon>
    </lineage>
</organism>
<dbReference type="OrthoDB" id="10592009at2759"/>
<proteinExistence type="predicted"/>
<reference evidence="4" key="1">
    <citation type="submission" date="2017-10" db="EMBL/GenBank/DDBJ databases">
        <title>Rapid genome shrinkage in a self-fertile nematode reveals novel sperm competition proteins.</title>
        <authorList>
            <person name="Yin D."/>
            <person name="Schwarz E.M."/>
            <person name="Thomas C.G."/>
            <person name="Felde R.L."/>
            <person name="Korf I.F."/>
            <person name="Cutter A.D."/>
            <person name="Schartner C.M."/>
            <person name="Ralston E.J."/>
            <person name="Meyer B.J."/>
            <person name="Haag E.S."/>
        </authorList>
    </citation>
    <scope>NUCLEOTIDE SEQUENCE [LARGE SCALE GENOMIC DNA]</scope>
    <source>
        <strain evidence="4">JU1422</strain>
    </source>
</reference>
<sequence>MVQHHLIVFLFVLSMQVNSVYSLNEVFDLSRDFYDSHFVLNFILDTVSITVLILLSIILIAIGVVLFFLCRCSPRTTARSSDDHHYSYHISLRKLAEKDINSNRRNGKSHHREKVDRKLSLIVENNLDPLYCV</sequence>
<evidence type="ECO:0000313" key="3">
    <source>
        <dbReference type="EMBL" id="PIC17548.1"/>
    </source>
</evidence>
<keyword evidence="1" id="KW-0472">Membrane</keyword>
<dbReference type="EMBL" id="PDUG01000006">
    <property type="protein sequence ID" value="PIC17548.1"/>
    <property type="molecule type" value="Genomic_DNA"/>
</dbReference>
<keyword evidence="4" id="KW-1185">Reference proteome</keyword>
<feature type="chain" id="PRO_5013707328" evidence="2">
    <location>
        <begin position="23"/>
        <end position="133"/>
    </location>
</feature>
<dbReference type="AlphaFoldDB" id="A0A2G5SRE6"/>
<evidence type="ECO:0000256" key="2">
    <source>
        <dbReference type="SAM" id="SignalP"/>
    </source>
</evidence>
<dbReference type="Proteomes" id="UP000230233">
    <property type="component" value="Chromosome X"/>
</dbReference>
<protein>
    <submittedName>
        <fullName evidence="3">Uncharacterized protein</fullName>
    </submittedName>
</protein>
<feature type="signal peptide" evidence="2">
    <location>
        <begin position="1"/>
        <end position="22"/>
    </location>
</feature>
<keyword evidence="1" id="KW-0812">Transmembrane</keyword>
<accession>A0A2G5SRE6</accession>
<keyword evidence="2" id="KW-0732">Signal</keyword>
<feature type="transmembrane region" description="Helical" evidence="1">
    <location>
        <begin position="46"/>
        <end position="70"/>
    </location>
</feature>
<name>A0A2G5SRE6_9PELO</name>